<evidence type="ECO:0000313" key="3">
    <source>
        <dbReference type="EMBL" id="KAK9945139.1"/>
    </source>
</evidence>
<keyword evidence="4" id="KW-1185">Reference proteome</keyword>
<evidence type="ECO:0000256" key="1">
    <source>
        <dbReference type="ARBA" id="ARBA00005474"/>
    </source>
</evidence>
<evidence type="ECO:0000313" key="4">
    <source>
        <dbReference type="Proteomes" id="UP001457282"/>
    </source>
</evidence>
<organism evidence="3 4">
    <name type="scientific">Rubus argutus</name>
    <name type="common">Southern blackberry</name>
    <dbReference type="NCBI Taxonomy" id="59490"/>
    <lineage>
        <taxon>Eukaryota</taxon>
        <taxon>Viridiplantae</taxon>
        <taxon>Streptophyta</taxon>
        <taxon>Embryophyta</taxon>
        <taxon>Tracheophyta</taxon>
        <taxon>Spermatophyta</taxon>
        <taxon>Magnoliopsida</taxon>
        <taxon>eudicotyledons</taxon>
        <taxon>Gunneridae</taxon>
        <taxon>Pentapetalae</taxon>
        <taxon>rosids</taxon>
        <taxon>fabids</taxon>
        <taxon>Rosales</taxon>
        <taxon>Rosaceae</taxon>
        <taxon>Rosoideae</taxon>
        <taxon>Rosoideae incertae sedis</taxon>
        <taxon>Rubus</taxon>
    </lineage>
</organism>
<dbReference type="Proteomes" id="UP001457282">
    <property type="component" value="Unassembled WGS sequence"/>
</dbReference>
<proteinExistence type="inferred from homology"/>
<dbReference type="Pfam" id="PF03195">
    <property type="entry name" value="LOB"/>
    <property type="match status" value="1"/>
</dbReference>
<feature type="domain" description="LOB" evidence="2">
    <location>
        <begin position="7"/>
        <end position="109"/>
    </location>
</feature>
<sequence length="189" mass="20814">MAGSAGSPCGACKFLRRKCVRGCIFAPYFCHEQGATHFSAIHKVFGASNVSKLLAQLPINDRCRAALTISYEAQARVQDPIYGCVSHIFSLQQQVINLQAQLASAKEQAAKSYSNGSDNSIDPSWLQYSENLNKMPQNLQNPNSFGSDENIMVPEVLNDIYGSFGEASNSMSSLHHMHTNSMQWSFDQD</sequence>
<dbReference type="GO" id="GO:0005634">
    <property type="term" value="C:nucleus"/>
    <property type="evidence" value="ECO:0007669"/>
    <property type="project" value="TreeGrafter"/>
</dbReference>
<protein>
    <recommendedName>
        <fullName evidence="2">LOB domain-containing protein</fullName>
    </recommendedName>
</protein>
<dbReference type="InterPro" id="IPR004883">
    <property type="entry name" value="LOB"/>
</dbReference>
<evidence type="ECO:0000259" key="2">
    <source>
        <dbReference type="PROSITE" id="PS50891"/>
    </source>
</evidence>
<dbReference type="PANTHER" id="PTHR31529">
    <property type="entry name" value="LOB DOMAIN CONTAINING PROTEIN"/>
    <property type="match status" value="1"/>
</dbReference>
<dbReference type="PROSITE" id="PS50891">
    <property type="entry name" value="LOB"/>
    <property type="match status" value="1"/>
</dbReference>
<dbReference type="GO" id="GO:0045893">
    <property type="term" value="P:positive regulation of DNA-templated transcription"/>
    <property type="evidence" value="ECO:0007669"/>
    <property type="project" value="TreeGrafter"/>
</dbReference>
<gene>
    <name evidence="3" type="ORF">M0R45_010669</name>
</gene>
<dbReference type="EMBL" id="JBEDUW010000002">
    <property type="protein sequence ID" value="KAK9945139.1"/>
    <property type="molecule type" value="Genomic_DNA"/>
</dbReference>
<comment type="caution">
    <text evidence="3">The sequence shown here is derived from an EMBL/GenBank/DDBJ whole genome shotgun (WGS) entry which is preliminary data.</text>
</comment>
<dbReference type="GO" id="GO:0009755">
    <property type="term" value="P:hormone-mediated signaling pathway"/>
    <property type="evidence" value="ECO:0007669"/>
    <property type="project" value="TreeGrafter"/>
</dbReference>
<dbReference type="PANTHER" id="PTHR31529:SF26">
    <property type="entry name" value="LOB DOMAIN-CONTAINING PROTEIN CRL1"/>
    <property type="match status" value="1"/>
</dbReference>
<comment type="similarity">
    <text evidence="1">Belongs to the LOB domain-containing protein family.</text>
</comment>
<accession>A0AAW1Y830</accession>
<dbReference type="AlphaFoldDB" id="A0AAW1Y830"/>
<name>A0AAW1Y830_RUBAR</name>
<reference evidence="3 4" key="1">
    <citation type="journal article" date="2023" name="G3 (Bethesda)">
        <title>A chromosome-length genome assembly and annotation of blackberry (Rubus argutus, cv. 'Hillquist').</title>
        <authorList>
            <person name="Bruna T."/>
            <person name="Aryal R."/>
            <person name="Dudchenko O."/>
            <person name="Sargent D.J."/>
            <person name="Mead D."/>
            <person name="Buti M."/>
            <person name="Cavallini A."/>
            <person name="Hytonen T."/>
            <person name="Andres J."/>
            <person name="Pham M."/>
            <person name="Weisz D."/>
            <person name="Mascagni F."/>
            <person name="Usai G."/>
            <person name="Natali L."/>
            <person name="Bassil N."/>
            <person name="Fernandez G.E."/>
            <person name="Lomsadze A."/>
            <person name="Armour M."/>
            <person name="Olukolu B."/>
            <person name="Poorten T."/>
            <person name="Britton C."/>
            <person name="Davik J."/>
            <person name="Ashrafi H."/>
            <person name="Aiden E.L."/>
            <person name="Borodovsky M."/>
            <person name="Worthington M."/>
        </authorList>
    </citation>
    <scope>NUCLEOTIDE SEQUENCE [LARGE SCALE GENOMIC DNA]</scope>
    <source>
        <strain evidence="3">PI 553951</strain>
    </source>
</reference>